<comment type="caution">
    <text evidence="2">The sequence shown here is derived from an EMBL/GenBank/DDBJ whole genome shotgun (WGS) entry which is preliminary data.</text>
</comment>
<evidence type="ECO:0000313" key="3">
    <source>
        <dbReference type="Proteomes" id="UP001054837"/>
    </source>
</evidence>
<name>A0AAV4X6C4_9ARAC</name>
<dbReference type="AlphaFoldDB" id="A0AAV4X6C4"/>
<evidence type="ECO:0000256" key="1">
    <source>
        <dbReference type="SAM" id="MobiDB-lite"/>
    </source>
</evidence>
<dbReference type="Proteomes" id="UP001054837">
    <property type="component" value="Unassembled WGS sequence"/>
</dbReference>
<sequence length="113" mass="12941">MQVMWTLLHYLNNLRQEYRRRPKPISDTLSASSEGAIFRRRPDILDNPLTVTAYQGSFNRTSSGRRRQRASLPPRWTSGGSGHQIRIQPEARQRVRANLCFSFSTPGLGALWA</sequence>
<evidence type="ECO:0000313" key="2">
    <source>
        <dbReference type="EMBL" id="GIY90760.1"/>
    </source>
</evidence>
<gene>
    <name evidence="2" type="ORF">CDAR_575871</name>
</gene>
<reference evidence="2 3" key="1">
    <citation type="submission" date="2021-06" db="EMBL/GenBank/DDBJ databases">
        <title>Caerostris darwini draft genome.</title>
        <authorList>
            <person name="Kono N."/>
            <person name="Arakawa K."/>
        </authorList>
    </citation>
    <scope>NUCLEOTIDE SEQUENCE [LARGE SCALE GENOMIC DNA]</scope>
</reference>
<feature type="region of interest" description="Disordered" evidence="1">
    <location>
        <begin position="59"/>
        <end position="83"/>
    </location>
</feature>
<proteinExistence type="predicted"/>
<dbReference type="EMBL" id="BPLQ01015720">
    <property type="protein sequence ID" value="GIY90760.1"/>
    <property type="molecule type" value="Genomic_DNA"/>
</dbReference>
<keyword evidence="3" id="KW-1185">Reference proteome</keyword>
<accession>A0AAV4X6C4</accession>
<organism evidence="2 3">
    <name type="scientific">Caerostris darwini</name>
    <dbReference type="NCBI Taxonomy" id="1538125"/>
    <lineage>
        <taxon>Eukaryota</taxon>
        <taxon>Metazoa</taxon>
        <taxon>Ecdysozoa</taxon>
        <taxon>Arthropoda</taxon>
        <taxon>Chelicerata</taxon>
        <taxon>Arachnida</taxon>
        <taxon>Araneae</taxon>
        <taxon>Araneomorphae</taxon>
        <taxon>Entelegynae</taxon>
        <taxon>Araneoidea</taxon>
        <taxon>Araneidae</taxon>
        <taxon>Caerostris</taxon>
    </lineage>
</organism>
<protein>
    <submittedName>
        <fullName evidence="2">Uncharacterized protein</fullName>
    </submittedName>
</protein>